<feature type="compositionally biased region" description="Polar residues" evidence="5">
    <location>
        <begin position="1"/>
        <end position="13"/>
    </location>
</feature>
<dbReference type="GO" id="GO:0005634">
    <property type="term" value="C:nucleus"/>
    <property type="evidence" value="ECO:0007669"/>
    <property type="project" value="TreeGrafter"/>
</dbReference>
<evidence type="ECO:0000256" key="2">
    <source>
        <dbReference type="ARBA" id="ARBA00022670"/>
    </source>
</evidence>
<evidence type="ECO:0000256" key="4">
    <source>
        <dbReference type="ARBA" id="ARBA00022807"/>
    </source>
</evidence>
<keyword evidence="3" id="KW-0378">Hydrolase</keyword>
<feature type="domain" description="Ubiquitin-like protease family profile" evidence="6">
    <location>
        <begin position="99"/>
        <end position="275"/>
    </location>
</feature>
<keyword evidence="4" id="KW-0788">Thiol protease</keyword>
<dbReference type="PANTHER" id="PTHR12606:SF1">
    <property type="entry name" value="UBIQUITIN-LIKE-SPECIFIC PROTEASE 1A"/>
    <property type="match status" value="1"/>
</dbReference>
<protein>
    <recommendedName>
        <fullName evidence="6">Ubiquitin-like protease family profile domain-containing protein</fullName>
    </recommendedName>
</protein>
<evidence type="ECO:0000256" key="1">
    <source>
        <dbReference type="ARBA" id="ARBA00005234"/>
    </source>
</evidence>
<dbReference type="GO" id="GO:0016926">
    <property type="term" value="P:protein desumoylation"/>
    <property type="evidence" value="ECO:0007669"/>
    <property type="project" value="TreeGrafter"/>
</dbReference>
<organism evidence="7 8">
    <name type="scientific">Panicum miliaceum</name>
    <name type="common">Proso millet</name>
    <name type="synonym">Broomcorn millet</name>
    <dbReference type="NCBI Taxonomy" id="4540"/>
    <lineage>
        <taxon>Eukaryota</taxon>
        <taxon>Viridiplantae</taxon>
        <taxon>Streptophyta</taxon>
        <taxon>Embryophyta</taxon>
        <taxon>Tracheophyta</taxon>
        <taxon>Spermatophyta</taxon>
        <taxon>Magnoliopsida</taxon>
        <taxon>Liliopsida</taxon>
        <taxon>Poales</taxon>
        <taxon>Poaceae</taxon>
        <taxon>PACMAD clade</taxon>
        <taxon>Panicoideae</taxon>
        <taxon>Panicodae</taxon>
        <taxon>Paniceae</taxon>
        <taxon>Panicinae</taxon>
        <taxon>Panicum</taxon>
        <taxon>Panicum sect. Panicum</taxon>
    </lineage>
</organism>
<keyword evidence="2" id="KW-0645">Protease</keyword>
<sequence>MAACNQDKQTQGNVRHDERSGGHIFSNQQLAEIKMERDVQTRMSKAKEEDLSTLTRAFKDFISDVRNNPTPVVPMPANYQEPSTFGEQKSGMTAQPIGTPSTRQNLQNEATPKPHMTPQRPIFDTDYMLTDEDISVACFLRTSYDDAEIVQVGQFGLTVHMLRPNVTKGFIYDEVFIPMNVCNNHWVLVVLNFIKKEVQIHNSLASNPIFRDEVKETTLVESIQTCIDASVEGGIVQITNPINLTQWKKCFYTNIPQQLTNYCCGAFIMKYMLVWDGENIAEPFTQKEEYLAKYSEKTICHAKNNNDCMEISNPEDDNKSKKMGSTKRKCGCPRKLERSTNSVVQQFSTEAITDRVQKKQARTQTRATYKEPPHETIIIISTRLSIFDSRV</sequence>
<feature type="compositionally biased region" description="Basic residues" evidence="5">
    <location>
        <begin position="321"/>
        <end position="332"/>
    </location>
</feature>
<dbReference type="InterPro" id="IPR038765">
    <property type="entry name" value="Papain-like_cys_pep_sf"/>
</dbReference>
<feature type="region of interest" description="Disordered" evidence="5">
    <location>
        <begin position="312"/>
        <end position="333"/>
    </location>
</feature>
<evidence type="ECO:0000256" key="5">
    <source>
        <dbReference type="SAM" id="MobiDB-lite"/>
    </source>
</evidence>
<dbReference type="SUPFAM" id="SSF54001">
    <property type="entry name" value="Cysteine proteinases"/>
    <property type="match status" value="1"/>
</dbReference>
<comment type="caution">
    <text evidence="7">The sequence shown here is derived from an EMBL/GenBank/DDBJ whole genome shotgun (WGS) entry which is preliminary data.</text>
</comment>
<evidence type="ECO:0000256" key="3">
    <source>
        <dbReference type="ARBA" id="ARBA00022801"/>
    </source>
</evidence>
<dbReference type="GO" id="GO:0006508">
    <property type="term" value="P:proteolysis"/>
    <property type="evidence" value="ECO:0007669"/>
    <property type="project" value="UniProtKB-KW"/>
</dbReference>
<dbReference type="Proteomes" id="UP000275267">
    <property type="component" value="Unassembled WGS sequence"/>
</dbReference>
<evidence type="ECO:0000259" key="6">
    <source>
        <dbReference type="PROSITE" id="PS50600"/>
    </source>
</evidence>
<dbReference type="AlphaFoldDB" id="A0A3L6PPC2"/>
<dbReference type="GO" id="GO:0016929">
    <property type="term" value="F:deSUMOylase activity"/>
    <property type="evidence" value="ECO:0007669"/>
    <property type="project" value="TreeGrafter"/>
</dbReference>
<dbReference type="InterPro" id="IPR003653">
    <property type="entry name" value="Peptidase_C48_C"/>
</dbReference>
<dbReference type="OrthoDB" id="693742at2759"/>
<dbReference type="Pfam" id="PF02902">
    <property type="entry name" value="Peptidase_C48"/>
    <property type="match status" value="1"/>
</dbReference>
<dbReference type="PROSITE" id="PS50600">
    <property type="entry name" value="ULP_PROTEASE"/>
    <property type="match status" value="1"/>
</dbReference>
<evidence type="ECO:0000313" key="7">
    <source>
        <dbReference type="EMBL" id="RLM61691.1"/>
    </source>
</evidence>
<comment type="similarity">
    <text evidence="1">Belongs to the peptidase C48 family.</text>
</comment>
<dbReference type="Gene3D" id="3.40.395.10">
    <property type="entry name" value="Adenoviral Proteinase, Chain A"/>
    <property type="match status" value="1"/>
</dbReference>
<dbReference type="PANTHER" id="PTHR12606">
    <property type="entry name" value="SENTRIN/SUMO-SPECIFIC PROTEASE"/>
    <property type="match status" value="1"/>
</dbReference>
<proteinExistence type="inferred from homology"/>
<feature type="compositionally biased region" description="Polar residues" evidence="5">
    <location>
        <begin position="86"/>
        <end position="110"/>
    </location>
</feature>
<feature type="region of interest" description="Disordered" evidence="5">
    <location>
        <begin position="1"/>
        <end position="22"/>
    </location>
</feature>
<feature type="region of interest" description="Disordered" evidence="5">
    <location>
        <begin position="86"/>
        <end position="120"/>
    </location>
</feature>
<keyword evidence="8" id="KW-1185">Reference proteome</keyword>
<reference evidence="8" key="1">
    <citation type="journal article" date="2019" name="Nat. Commun.">
        <title>The genome of broomcorn millet.</title>
        <authorList>
            <person name="Zou C."/>
            <person name="Miki D."/>
            <person name="Li D."/>
            <person name="Tang Q."/>
            <person name="Xiao L."/>
            <person name="Rajput S."/>
            <person name="Deng P."/>
            <person name="Jia W."/>
            <person name="Huang R."/>
            <person name="Zhang M."/>
            <person name="Sun Y."/>
            <person name="Hu J."/>
            <person name="Fu X."/>
            <person name="Schnable P.S."/>
            <person name="Li F."/>
            <person name="Zhang H."/>
            <person name="Feng B."/>
            <person name="Zhu X."/>
            <person name="Liu R."/>
            <person name="Schnable J.C."/>
            <person name="Zhu J.-K."/>
            <person name="Zhang H."/>
        </authorList>
    </citation>
    <scope>NUCLEOTIDE SEQUENCE [LARGE SCALE GENOMIC DNA]</scope>
</reference>
<accession>A0A3L6PPC2</accession>
<evidence type="ECO:0000313" key="8">
    <source>
        <dbReference type="Proteomes" id="UP000275267"/>
    </source>
</evidence>
<dbReference type="EMBL" id="PQIB02000016">
    <property type="protein sequence ID" value="RLM61691.1"/>
    <property type="molecule type" value="Genomic_DNA"/>
</dbReference>
<name>A0A3L6PPC2_PANMI</name>
<gene>
    <name evidence="7" type="ORF">C2845_PM14G06800</name>
</gene>